<dbReference type="EMBL" id="CM042887">
    <property type="protein sequence ID" value="KAI4330321.1"/>
    <property type="molecule type" value="Genomic_DNA"/>
</dbReference>
<comment type="caution">
    <text evidence="1">The sequence shown here is derived from an EMBL/GenBank/DDBJ whole genome shotgun (WGS) entry which is preliminary data.</text>
</comment>
<keyword evidence="2" id="KW-1185">Reference proteome</keyword>
<proteinExistence type="predicted"/>
<evidence type="ECO:0000313" key="1">
    <source>
        <dbReference type="EMBL" id="KAI4330321.1"/>
    </source>
</evidence>
<reference evidence="2" key="1">
    <citation type="journal article" date="2023" name="Front. Plant Sci.">
        <title>Chromosomal-level genome assembly of Melastoma candidum provides insights into trichome evolution.</title>
        <authorList>
            <person name="Zhong Y."/>
            <person name="Wu W."/>
            <person name="Sun C."/>
            <person name="Zou P."/>
            <person name="Liu Y."/>
            <person name="Dai S."/>
            <person name="Zhou R."/>
        </authorList>
    </citation>
    <scope>NUCLEOTIDE SEQUENCE [LARGE SCALE GENOMIC DNA]</scope>
</reference>
<evidence type="ECO:0000313" key="2">
    <source>
        <dbReference type="Proteomes" id="UP001057402"/>
    </source>
</evidence>
<gene>
    <name evidence="1" type="ORF">MLD38_028619</name>
</gene>
<organism evidence="1 2">
    <name type="scientific">Melastoma candidum</name>
    <dbReference type="NCBI Taxonomy" id="119954"/>
    <lineage>
        <taxon>Eukaryota</taxon>
        <taxon>Viridiplantae</taxon>
        <taxon>Streptophyta</taxon>
        <taxon>Embryophyta</taxon>
        <taxon>Tracheophyta</taxon>
        <taxon>Spermatophyta</taxon>
        <taxon>Magnoliopsida</taxon>
        <taxon>eudicotyledons</taxon>
        <taxon>Gunneridae</taxon>
        <taxon>Pentapetalae</taxon>
        <taxon>rosids</taxon>
        <taxon>malvids</taxon>
        <taxon>Myrtales</taxon>
        <taxon>Melastomataceae</taxon>
        <taxon>Melastomatoideae</taxon>
        <taxon>Melastomateae</taxon>
        <taxon>Melastoma</taxon>
    </lineage>
</organism>
<accession>A0ACB9N247</accession>
<sequence length="524" mass="59652">MTPFHFLSFFFTISAFLAAAVLICRSSKSLKGRCTVPEARGGWPIIGHLPLFFGKDLLHKKLGAMADEYGPMFTMRLGSVRTLIVSDWEVARECFTVHDKVFLDRPLIAATKILAYDGAMFGFSPYGTYWRAMRKVAMSELLSNYRLEKLRPMREAEVERAVNGVYKAWIGNNCPEHGVAIDMRDWFADIALRISLKMMGGMLDSSENLDHERTEAEKCKRLIRSVFSLFGAFVLSDAIPALGWLDLGGHKRLMKQTRKEFDVMVTEWIDEHKQRRRSSRHKEEEDFMDVMLDIVERGEISDYDADTVVKATCLNMLVGGTDTITVSLIWTLSLLLNHPHALNKCREEIDLQVGKDRRVNESDIKNLVYLQAVVKESLRLYPPAAINGLRISMEECTLSNGCHVPARTRLMINLWKMQRDERVWSNPNEFRPERFLTTHKDINLKAGHDFELTPFGMGRRICPGMSLALYELHLTMASLLQCFELGTSSGEPVDMTETAGLTNFKATPLDVVLVPRLEKKLYGL</sequence>
<protein>
    <submittedName>
        <fullName evidence="1">Uncharacterized protein</fullName>
    </submittedName>
</protein>
<dbReference type="Proteomes" id="UP001057402">
    <property type="component" value="Chromosome 8"/>
</dbReference>
<name>A0ACB9N247_9MYRT</name>